<feature type="coiled-coil region" evidence="1">
    <location>
        <begin position="19"/>
        <end position="53"/>
    </location>
</feature>
<keyword evidence="1" id="KW-0175">Coiled coil</keyword>
<protein>
    <submittedName>
        <fullName evidence="2">Uncharacterized protein</fullName>
    </submittedName>
</protein>
<organism evidence="2">
    <name type="scientific">marine sediment metagenome</name>
    <dbReference type="NCBI Taxonomy" id="412755"/>
    <lineage>
        <taxon>unclassified sequences</taxon>
        <taxon>metagenomes</taxon>
        <taxon>ecological metagenomes</taxon>
    </lineage>
</organism>
<proteinExistence type="predicted"/>
<sequence>MKMIPEEDEPEGLWKKEEIEVKLQKIDDLQMQINGLKVEIEQIKRRITRLQDQKGDTGCSRQSRS</sequence>
<gene>
    <name evidence="2" type="ORF">S01H4_16879</name>
</gene>
<comment type="caution">
    <text evidence="2">The sequence shown here is derived from an EMBL/GenBank/DDBJ whole genome shotgun (WGS) entry which is preliminary data.</text>
</comment>
<dbReference type="AlphaFoldDB" id="X1ABU8"/>
<name>X1ABU8_9ZZZZ</name>
<evidence type="ECO:0000256" key="1">
    <source>
        <dbReference type="SAM" id="Coils"/>
    </source>
</evidence>
<reference evidence="2" key="1">
    <citation type="journal article" date="2014" name="Front. Microbiol.">
        <title>High frequency of phylogenetically diverse reductive dehalogenase-homologous genes in deep subseafloor sedimentary metagenomes.</title>
        <authorList>
            <person name="Kawai M."/>
            <person name="Futagami T."/>
            <person name="Toyoda A."/>
            <person name="Takaki Y."/>
            <person name="Nishi S."/>
            <person name="Hori S."/>
            <person name="Arai W."/>
            <person name="Tsubouchi T."/>
            <person name="Morono Y."/>
            <person name="Uchiyama I."/>
            <person name="Ito T."/>
            <person name="Fujiyama A."/>
            <person name="Inagaki F."/>
            <person name="Takami H."/>
        </authorList>
    </citation>
    <scope>NUCLEOTIDE SEQUENCE</scope>
    <source>
        <strain evidence="2">Expedition CK06-06</strain>
    </source>
</reference>
<accession>X1ABU8</accession>
<dbReference type="EMBL" id="BART01007417">
    <property type="protein sequence ID" value="GAG57581.1"/>
    <property type="molecule type" value="Genomic_DNA"/>
</dbReference>
<evidence type="ECO:0000313" key="2">
    <source>
        <dbReference type="EMBL" id="GAG57581.1"/>
    </source>
</evidence>